<keyword evidence="5 6" id="KW-0472">Membrane</keyword>
<sequence length="172" mass="19500">MSEKEKDALDLENRDPCEINEHLKVSFHDVLAEPEGVHSNDCVWRCSYRCFNGSKNCCYRTLTVFCGCIFALCWGCEFACITFFHVWQGTPALRIFALNCGCLQRFWGTALQCFLAPICETMGLCLSRIQVTRGLHLVNVSVAMNLLHAYESQKVLVYRCVVVVSLADKQVD</sequence>
<evidence type="ECO:0000256" key="4">
    <source>
        <dbReference type="ARBA" id="ARBA00023034"/>
    </source>
</evidence>
<dbReference type="GO" id="GO:0005901">
    <property type="term" value="C:caveola"/>
    <property type="evidence" value="ECO:0007669"/>
    <property type="project" value="UniProtKB-SubCell"/>
</dbReference>
<proteinExistence type="inferred from homology"/>
<dbReference type="GO" id="GO:0070836">
    <property type="term" value="P:caveola assembly"/>
    <property type="evidence" value="ECO:0007669"/>
    <property type="project" value="InterPro"/>
</dbReference>
<evidence type="ECO:0000256" key="5">
    <source>
        <dbReference type="ARBA" id="ARBA00023136"/>
    </source>
</evidence>
<name>A0AAD9N4M4_9ANNE</name>
<dbReference type="Proteomes" id="UP001208570">
    <property type="component" value="Unassembled WGS sequence"/>
</dbReference>
<keyword evidence="8" id="KW-1185">Reference proteome</keyword>
<protein>
    <recommendedName>
        <fullName evidence="6">Caveolin</fullName>
    </recommendedName>
</protein>
<dbReference type="PANTHER" id="PTHR10844:SF19">
    <property type="entry name" value="CAVEOLIN-2"/>
    <property type="match status" value="1"/>
</dbReference>
<reference evidence="7" key="1">
    <citation type="journal article" date="2023" name="Mol. Biol. Evol.">
        <title>Third-Generation Sequencing Reveals the Adaptive Role of the Epigenome in Three Deep-Sea Polychaetes.</title>
        <authorList>
            <person name="Perez M."/>
            <person name="Aroh O."/>
            <person name="Sun Y."/>
            <person name="Lan Y."/>
            <person name="Juniper S.K."/>
            <person name="Young C.R."/>
            <person name="Angers B."/>
            <person name="Qian P.Y."/>
        </authorList>
    </citation>
    <scope>NUCLEOTIDE SEQUENCE</scope>
    <source>
        <strain evidence="7">P08H-3</strain>
    </source>
</reference>
<comment type="subcellular location">
    <subcellularLocation>
        <location evidence="1 6">Cell membrane</location>
        <topology evidence="1 6">Peripheral membrane protein</topology>
    </subcellularLocation>
    <subcellularLocation>
        <location evidence="6">Golgi apparatus membrane</location>
        <topology evidence="6">Peripheral membrane protein</topology>
    </subcellularLocation>
    <subcellularLocation>
        <location evidence="6">Membrane</location>
        <location evidence="6">Caveola</location>
        <topology evidence="6">Peripheral membrane protein</topology>
    </subcellularLocation>
</comment>
<dbReference type="GO" id="GO:0000139">
    <property type="term" value="C:Golgi membrane"/>
    <property type="evidence" value="ECO:0007669"/>
    <property type="project" value="UniProtKB-SubCell"/>
</dbReference>
<dbReference type="PANTHER" id="PTHR10844">
    <property type="entry name" value="CAVEOLIN"/>
    <property type="match status" value="1"/>
</dbReference>
<comment type="function">
    <text evidence="6">May act as a scaffolding protein within caveolar membranes. Interacts directly with G-protein alpha subunits and can functionally regulate their activity.</text>
</comment>
<evidence type="ECO:0000313" key="8">
    <source>
        <dbReference type="Proteomes" id="UP001208570"/>
    </source>
</evidence>
<dbReference type="GO" id="GO:0060090">
    <property type="term" value="F:molecular adaptor activity"/>
    <property type="evidence" value="ECO:0007669"/>
    <property type="project" value="TreeGrafter"/>
</dbReference>
<dbReference type="AlphaFoldDB" id="A0AAD9N4M4"/>
<evidence type="ECO:0000256" key="2">
    <source>
        <dbReference type="ARBA" id="ARBA00010988"/>
    </source>
</evidence>
<evidence type="ECO:0000313" key="7">
    <source>
        <dbReference type="EMBL" id="KAK2155273.1"/>
    </source>
</evidence>
<dbReference type="Pfam" id="PF01146">
    <property type="entry name" value="Caveolin"/>
    <property type="match status" value="1"/>
</dbReference>
<evidence type="ECO:0000256" key="3">
    <source>
        <dbReference type="ARBA" id="ARBA00022475"/>
    </source>
</evidence>
<keyword evidence="4 6" id="KW-0333">Golgi apparatus</keyword>
<comment type="caution">
    <text evidence="7">The sequence shown here is derived from an EMBL/GenBank/DDBJ whole genome shotgun (WGS) entry which is preliminary data.</text>
</comment>
<dbReference type="EMBL" id="JAODUP010000244">
    <property type="protein sequence ID" value="KAK2155273.1"/>
    <property type="molecule type" value="Genomic_DNA"/>
</dbReference>
<gene>
    <name evidence="7" type="ORF">LSH36_244g03004</name>
</gene>
<dbReference type="InterPro" id="IPR001612">
    <property type="entry name" value="Caveolin"/>
</dbReference>
<comment type="similarity">
    <text evidence="2 6">Belongs to the caveolin family.</text>
</comment>
<evidence type="ECO:0000256" key="1">
    <source>
        <dbReference type="ARBA" id="ARBA00004202"/>
    </source>
</evidence>
<accession>A0AAD9N4M4</accession>
<evidence type="ECO:0000256" key="6">
    <source>
        <dbReference type="RuleBase" id="RU000680"/>
    </source>
</evidence>
<organism evidence="7 8">
    <name type="scientific">Paralvinella palmiformis</name>
    <dbReference type="NCBI Taxonomy" id="53620"/>
    <lineage>
        <taxon>Eukaryota</taxon>
        <taxon>Metazoa</taxon>
        <taxon>Spiralia</taxon>
        <taxon>Lophotrochozoa</taxon>
        <taxon>Annelida</taxon>
        <taxon>Polychaeta</taxon>
        <taxon>Sedentaria</taxon>
        <taxon>Canalipalpata</taxon>
        <taxon>Terebellida</taxon>
        <taxon>Terebelliformia</taxon>
        <taxon>Alvinellidae</taxon>
        <taxon>Paralvinella</taxon>
    </lineage>
</organism>
<keyword evidence="3 6" id="KW-1003">Cell membrane</keyword>